<dbReference type="AlphaFoldDB" id="A0A2I2FY70"/>
<dbReference type="EMBL" id="MSFO01000007">
    <property type="protein sequence ID" value="PLB45585.1"/>
    <property type="molecule type" value="Genomic_DNA"/>
</dbReference>
<keyword evidence="1" id="KW-0812">Transmembrane</keyword>
<evidence type="ECO:0000256" key="1">
    <source>
        <dbReference type="SAM" id="Phobius"/>
    </source>
</evidence>
<evidence type="ECO:0000313" key="2">
    <source>
        <dbReference type="EMBL" id="PLB45585.1"/>
    </source>
</evidence>
<keyword evidence="1" id="KW-1133">Transmembrane helix</keyword>
<organism evidence="2 3">
    <name type="scientific">Aspergillus steynii IBT 23096</name>
    <dbReference type="NCBI Taxonomy" id="1392250"/>
    <lineage>
        <taxon>Eukaryota</taxon>
        <taxon>Fungi</taxon>
        <taxon>Dikarya</taxon>
        <taxon>Ascomycota</taxon>
        <taxon>Pezizomycotina</taxon>
        <taxon>Eurotiomycetes</taxon>
        <taxon>Eurotiomycetidae</taxon>
        <taxon>Eurotiales</taxon>
        <taxon>Aspergillaceae</taxon>
        <taxon>Aspergillus</taxon>
        <taxon>Aspergillus subgen. Circumdati</taxon>
    </lineage>
</organism>
<keyword evidence="3" id="KW-1185">Reference proteome</keyword>
<reference evidence="2 3" key="1">
    <citation type="submission" date="2016-12" db="EMBL/GenBank/DDBJ databases">
        <title>The genomes of Aspergillus section Nigri reveals drivers in fungal speciation.</title>
        <authorList>
            <consortium name="DOE Joint Genome Institute"/>
            <person name="Vesth T.C."/>
            <person name="Nybo J."/>
            <person name="Theobald S."/>
            <person name="Brandl J."/>
            <person name="Frisvad J.C."/>
            <person name="Nielsen K.F."/>
            <person name="Lyhne E.K."/>
            <person name="Kogle M.E."/>
            <person name="Kuo A."/>
            <person name="Riley R."/>
            <person name="Clum A."/>
            <person name="Nolan M."/>
            <person name="Lipzen A."/>
            <person name="Salamov A."/>
            <person name="Henrissat B."/>
            <person name="Wiebenga A."/>
            <person name="De Vries R.P."/>
            <person name="Grigoriev I.V."/>
            <person name="Mortensen U.H."/>
            <person name="Andersen M.R."/>
            <person name="Baker S.E."/>
        </authorList>
    </citation>
    <scope>NUCLEOTIDE SEQUENCE [LARGE SCALE GENOMIC DNA]</scope>
    <source>
        <strain evidence="2 3">IBT 23096</strain>
    </source>
</reference>
<dbReference type="RefSeq" id="XP_024700887.1">
    <property type="nucleotide sequence ID" value="XM_024842995.1"/>
</dbReference>
<gene>
    <name evidence="2" type="ORF">P170DRAFT_246951</name>
</gene>
<keyword evidence="1" id="KW-0472">Membrane</keyword>
<evidence type="ECO:0000313" key="3">
    <source>
        <dbReference type="Proteomes" id="UP000234275"/>
    </source>
</evidence>
<dbReference type="Proteomes" id="UP000234275">
    <property type="component" value="Unassembled WGS sequence"/>
</dbReference>
<comment type="caution">
    <text evidence="2">The sequence shown here is derived from an EMBL/GenBank/DDBJ whole genome shotgun (WGS) entry which is preliminary data.</text>
</comment>
<dbReference type="GeneID" id="36550694"/>
<feature type="transmembrane region" description="Helical" evidence="1">
    <location>
        <begin position="36"/>
        <end position="59"/>
    </location>
</feature>
<dbReference type="VEuPathDB" id="FungiDB:P170DRAFT_246951"/>
<sequence length="114" mass="13895">MAAHWRRLNPLVVLSDVVRFPLSVVELSSCSRQGCVLNFFFFFFKFDFSILIFYFYYFLNYRFFFVNHPGHQNDGKENKNKNKKAWIRTLYIKHRLTSFWVSFFLSSNLQIQRL</sequence>
<protein>
    <submittedName>
        <fullName evidence="2">Uncharacterized protein</fullName>
    </submittedName>
</protein>
<accession>A0A2I2FY70</accession>
<proteinExistence type="predicted"/>
<name>A0A2I2FY70_9EURO</name>